<accession>A0AAV9BFF1</accession>
<feature type="transmembrane region" description="Helical" evidence="1">
    <location>
        <begin position="47"/>
        <end position="77"/>
    </location>
</feature>
<reference evidence="2" key="2">
    <citation type="submission" date="2023-06" db="EMBL/GenBank/DDBJ databases">
        <authorList>
            <person name="Ma L."/>
            <person name="Liu K.-W."/>
            <person name="Li Z."/>
            <person name="Hsiao Y.-Y."/>
            <person name="Qi Y."/>
            <person name="Fu T."/>
            <person name="Tang G."/>
            <person name="Zhang D."/>
            <person name="Sun W.-H."/>
            <person name="Liu D.-K."/>
            <person name="Li Y."/>
            <person name="Chen G.-Z."/>
            <person name="Liu X.-D."/>
            <person name="Liao X.-Y."/>
            <person name="Jiang Y.-T."/>
            <person name="Yu X."/>
            <person name="Hao Y."/>
            <person name="Huang J."/>
            <person name="Zhao X.-W."/>
            <person name="Ke S."/>
            <person name="Chen Y.-Y."/>
            <person name="Wu W.-L."/>
            <person name="Hsu J.-L."/>
            <person name="Lin Y.-F."/>
            <person name="Huang M.-D."/>
            <person name="Li C.-Y."/>
            <person name="Huang L."/>
            <person name="Wang Z.-W."/>
            <person name="Zhao X."/>
            <person name="Zhong W.-Y."/>
            <person name="Peng D.-H."/>
            <person name="Ahmad S."/>
            <person name="Lan S."/>
            <person name="Zhang J.-S."/>
            <person name="Tsai W.-C."/>
            <person name="Van De Peer Y."/>
            <person name="Liu Z.-J."/>
        </authorList>
    </citation>
    <scope>NUCLEOTIDE SEQUENCE</scope>
    <source>
        <strain evidence="2">SCP</strain>
        <tissue evidence="2">Leaves</tissue>
    </source>
</reference>
<dbReference type="PANTHER" id="PTHR33133:SF1">
    <property type="entry name" value="EXPRESSED PROTEIN-RELATED"/>
    <property type="match status" value="1"/>
</dbReference>
<organism evidence="2 3">
    <name type="scientific">Acorus gramineus</name>
    <name type="common">Dwarf sweet flag</name>
    <dbReference type="NCBI Taxonomy" id="55184"/>
    <lineage>
        <taxon>Eukaryota</taxon>
        <taxon>Viridiplantae</taxon>
        <taxon>Streptophyta</taxon>
        <taxon>Embryophyta</taxon>
        <taxon>Tracheophyta</taxon>
        <taxon>Spermatophyta</taxon>
        <taxon>Magnoliopsida</taxon>
        <taxon>Liliopsida</taxon>
        <taxon>Acoraceae</taxon>
        <taxon>Acorus</taxon>
    </lineage>
</organism>
<evidence type="ECO:0000313" key="2">
    <source>
        <dbReference type="EMBL" id="KAK1275176.1"/>
    </source>
</evidence>
<keyword evidence="1" id="KW-0472">Membrane</keyword>
<dbReference type="Proteomes" id="UP001179952">
    <property type="component" value="Unassembled WGS sequence"/>
</dbReference>
<gene>
    <name evidence="2" type="ORF">QJS04_geneDACA003940</name>
</gene>
<proteinExistence type="predicted"/>
<evidence type="ECO:0000313" key="3">
    <source>
        <dbReference type="Proteomes" id="UP001179952"/>
    </source>
</evidence>
<dbReference type="PANTHER" id="PTHR33133">
    <property type="entry name" value="OS08G0107100 PROTEIN-RELATED"/>
    <property type="match status" value="1"/>
</dbReference>
<sequence>MLSEIKWVWKRPIITMIYIGLFTFAYVFTVAFFMIVSMVIIKGATEVALIVVMALLATFYYLHLLAVWTIGLVVSVIEADCYGMDAIKKARELIKGRRLRGFALISFEFCCVFYYDRKRSHGEVVVVPEMKGYSMIVAGEVV</sequence>
<feature type="transmembrane region" description="Helical" evidence="1">
    <location>
        <begin position="12"/>
        <end position="41"/>
    </location>
</feature>
<keyword evidence="1" id="KW-0812">Transmembrane</keyword>
<keyword evidence="1" id="KW-1133">Transmembrane helix</keyword>
<comment type="caution">
    <text evidence="2">The sequence shown here is derived from an EMBL/GenBank/DDBJ whole genome shotgun (WGS) entry which is preliminary data.</text>
</comment>
<keyword evidence="3" id="KW-1185">Reference proteome</keyword>
<reference evidence="2" key="1">
    <citation type="journal article" date="2023" name="Nat. Commun.">
        <title>Diploid and tetraploid genomes of Acorus and the evolution of monocots.</title>
        <authorList>
            <person name="Ma L."/>
            <person name="Liu K.W."/>
            <person name="Li Z."/>
            <person name="Hsiao Y.Y."/>
            <person name="Qi Y."/>
            <person name="Fu T."/>
            <person name="Tang G.D."/>
            <person name="Zhang D."/>
            <person name="Sun W.H."/>
            <person name="Liu D.K."/>
            <person name="Li Y."/>
            <person name="Chen G.Z."/>
            <person name="Liu X.D."/>
            <person name="Liao X.Y."/>
            <person name="Jiang Y.T."/>
            <person name="Yu X."/>
            <person name="Hao Y."/>
            <person name="Huang J."/>
            <person name="Zhao X.W."/>
            <person name="Ke S."/>
            <person name="Chen Y.Y."/>
            <person name="Wu W.L."/>
            <person name="Hsu J.L."/>
            <person name="Lin Y.F."/>
            <person name="Huang M.D."/>
            <person name="Li C.Y."/>
            <person name="Huang L."/>
            <person name="Wang Z.W."/>
            <person name="Zhao X."/>
            <person name="Zhong W.Y."/>
            <person name="Peng D.H."/>
            <person name="Ahmad S."/>
            <person name="Lan S."/>
            <person name="Zhang J.S."/>
            <person name="Tsai W.C."/>
            <person name="Van de Peer Y."/>
            <person name="Liu Z.J."/>
        </authorList>
    </citation>
    <scope>NUCLEOTIDE SEQUENCE</scope>
    <source>
        <strain evidence="2">SCP</strain>
    </source>
</reference>
<name>A0AAV9BFF1_ACOGR</name>
<dbReference type="EMBL" id="JAUJYN010000003">
    <property type="protein sequence ID" value="KAK1275176.1"/>
    <property type="molecule type" value="Genomic_DNA"/>
</dbReference>
<protein>
    <submittedName>
        <fullName evidence="2">Uncharacterized protein</fullName>
    </submittedName>
</protein>
<dbReference type="AlphaFoldDB" id="A0AAV9BFF1"/>
<evidence type="ECO:0000256" key="1">
    <source>
        <dbReference type="SAM" id="Phobius"/>
    </source>
</evidence>